<protein>
    <submittedName>
        <fullName evidence="1">OLC1v1019420C1</fullName>
    </submittedName>
</protein>
<organism evidence="1 2">
    <name type="scientific">Oldenlandia corymbosa var. corymbosa</name>
    <dbReference type="NCBI Taxonomy" id="529605"/>
    <lineage>
        <taxon>Eukaryota</taxon>
        <taxon>Viridiplantae</taxon>
        <taxon>Streptophyta</taxon>
        <taxon>Embryophyta</taxon>
        <taxon>Tracheophyta</taxon>
        <taxon>Spermatophyta</taxon>
        <taxon>Magnoliopsida</taxon>
        <taxon>eudicotyledons</taxon>
        <taxon>Gunneridae</taxon>
        <taxon>Pentapetalae</taxon>
        <taxon>asterids</taxon>
        <taxon>lamiids</taxon>
        <taxon>Gentianales</taxon>
        <taxon>Rubiaceae</taxon>
        <taxon>Rubioideae</taxon>
        <taxon>Spermacoceae</taxon>
        <taxon>Hedyotis-Oldenlandia complex</taxon>
        <taxon>Oldenlandia</taxon>
    </lineage>
</organism>
<sequence>MEIRWFDLKSESYGELEQPDYDEGAGFRHLYVMQGGCLAVCCYSCDGHADLRIMKEYGVQEPWTKAVLVPEIDANDFCFSIFSTKDEKILSWYNNSSLALFDPKCNGLHSLE</sequence>
<name>A0AAV1EE11_OLDCO</name>
<dbReference type="Proteomes" id="UP001161247">
    <property type="component" value="Chromosome 9"/>
</dbReference>
<gene>
    <name evidence="1" type="ORF">OLC1_LOCUS23914</name>
</gene>
<keyword evidence="2" id="KW-1185">Reference proteome</keyword>
<dbReference type="AlphaFoldDB" id="A0AAV1EE11"/>
<dbReference type="EMBL" id="OX459126">
    <property type="protein sequence ID" value="CAI9117928.1"/>
    <property type="molecule type" value="Genomic_DNA"/>
</dbReference>
<reference evidence="1" key="1">
    <citation type="submission" date="2023-03" db="EMBL/GenBank/DDBJ databases">
        <authorList>
            <person name="Julca I."/>
        </authorList>
    </citation>
    <scope>NUCLEOTIDE SEQUENCE</scope>
</reference>
<evidence type="ECO:0000313" key="1">
    <source>
        <dbReference type="EMBL" id="CAI9117928.1"/>
    </source>
</evidence>
<evidence type="ECO:0000313" key="2">
    <source>
        <dbReference type="Proteomes" id="UP001161247"/>
    </source>
</evidence>
<accession>A0AAV1EE11</accession>
<proteinExistence type="predicted"/>